<reference evidence="7 8" key="1">
    <citation type="submission" date="2016-10" db="EMBL/GenBank/DDBJ databases">
        <authorList>
            <person name="de Groot N.N."/>
        </authorList>
    </citation>
    <scope>NUCLEOTIDE SEQUENCE [LARGE SCALE GENOMIC DNA]</scope>
    <source>
        <strain evidence="8">P4B,CCM 7963,CECT 7998,DSM 25260,IBRC-M 10614,KCTC 13821</strain>
    </source>
</reference>
<protein>
    <submittedName>
        <fullName evidence="7">Tat (Twin-arginine translocation) pathway signal sequence</fullName>
    </submittedName>
</protein>
<dbReference type="InterPro" id="IPR019546">
    <property type="entry name" value="TAT_signal_bac_arc"/>
</dbReference>
<evidence type="ECO:0000313" key="8">
    <source>
        <dbReference type="Proteomes" id="UP000199017"/>
    </source>
</evidence>
<sequence>MNDKKYTKRNQSNSNSDMVNLVNNLDQKTDLKYNRRAFLKTAAGASVALGVATLPLSVRTLVGAFEDDSDHVEIVKLSELPKGSSVKFNYPTEEDSALLVHTKSGELKAYNNACTHLMCPVFYEEKEEVLLCPCHKGYFDLNNGQPIAGPPQRELPLIEVEVINGVVYAVDRKYRHG</sequence>
<evidence type="ECO:0000256" key="5">
    <source>
        <dbReference type="ARBA" id="ARBA00023157"/>
    </source>
</evidence>
<name>A0A1G8CKH6_9BACI</name>
<dbReference type="NCBIfam" id="TIGR01409">
    <property type="entry name" value="TAT_signal_seq"/>
    <property type="match status" value="1"/>
</dbReference>
<keyword evidence="4" id="KW-0411">Iron-sulfur</keyword>
<evidence type="ECO:0000259" key="6">
    <source>
        <dbReference type="PROSITE" id="PS51296"/>
    </source>
</evidence>
<dbReference type="InterPro" id="IPR014349">
    <property type="entry name" value="Rieske_Fe-S_prot"/>
</dbReference>
<keyword evidence="2" id="KW-0479">Metal-binding</keyword>
<evidence type="ECO:0000256" key="1">
    <source>
        <dbReference type="ARBA" id="ARBA00022714"/>
    </source>
</evidence>
<dbReference type="GO" id="GO:0016705">
    <property type="term" value="F:oxidoreductase activity, acting on paired donors, with incorporation or reduction of molecular oxygen"/>
    <property type="evidence" value="ECO:0007669"/>
    <property type="project" value="UniProtKB-ARBA"/>
</dbReference>
<dbReference type="PROSITE" id="PS51318">
    <property type="entry name" value="TAT"/>
    <property type="match status" value="1"/>
</dbReference>
<dbReference type="GO" id="GO:0046872">
    <property type="term" value="F:metal ion binding"/>
    <property type="evidence" value="ECO:0007669"/>
    <property type="project" value="UniProtKB-KW"/>
</dbReference>
<dbReference type="Gene3D" id="2.102.10.10">
    <property type="entry name" value="Rieske [2Fe-2S] iron-sulphur domain"/>
    <property type="match status" value="1"/>
</dbReference>
<evidence type="ECO:0000256" key="4">
    <source>
        <dbReference type="ARBA" id="ARBA00023014"/>
    </source>
</evidence>
<gene>
    <name evidence="7" type="ORF">SAMN05216352_101354</name>
</gene>
<evidence type="ECO:0000313" key="7">
    <source>
        <dbReference type="EMBL" id="SDH45935.1"/>
    </source>
</evidence>
<dbReference type="STRING" id="930129.SAMN05216352_101354"/>
<feature type="domain" description="Rieske" evidence="6">
    <location>
        <begin position="72"/>
        <end position="169"/>
    </location>
</feature>
<dbReference type="AlphaFoldDB" id="A0A1G8CKH6"/>
<dbReference type="Pfam" id="PF00355">
    <property type="entry name" value="Rieske"/>
    <property type="match status" value="1"/>
</dbReference>
<proteinExistence type="predicted"/>
<keyword evidence="5" id="KW-1015">Disulfide bond</keyword>
<evidence type="ECO:0000256" key="2">
    <source>
        <dbReference type="ARBA" id="ARBA00022723"/>
    </source>
</evidence>
<dbReference type="EMBL" id="FNDU01000001">
    <property type="protein sequence ID" value="SDH45935.1"/>
    <property type="molecule type" value="Genomic_DNA"/>
</dbReference>
<evidence type="ECO:0000256" key="3">
    <source>
        <dbReference type="ARBA" id="ARBA00023004"/>
    </source>
</evidence>
<dbReference type="SUPFAM" id="SSF50022">
    <property type="entry name" value="ISP domain"/>
    <property type="match status" value="1"/>
</dbReference>
<dbReference type="PANTHER" id="PTHR10134">
    <property type="entry name" value="CYTOCHROME B-C1 COMPLEX SUBUNIT RIESKE, MITOCHONDRIAL"/>
    <property type="match status" value="1"/>
</dbReference>
<dbReference type="GO" id="GO:0051537">
    <property type="term" value="F:2 iron, 2 sulfur cluster binding"/>
    <property type="evidence" value="ECO:0007669"/>
    <property type="project" value="UniProtKB-KW"/>
</dbReference>
<dbReference type="InterPro" id="IPR017941">
    <property type="entry name" value="Rieske_2Fe-2S"/>
</dbReference>
<keyword evidence="3" id="KW-0408">Iron</keyword>
<dbReference type="GO" id="GO:0004497">
    <property type="term" value="F:monooxygenase activity"/>
    <property type="evidence" value="ECO:0007669"/>
    <property type="project" value="UniProtKB-ARBA"/>
</dbReference>
<accession>A0A1G8CKH6</accession>
<dbReference type="PROSITE" id="PS51296">
    <property type="entry name" value="RIESKE"/>
    <property type="match status" value="1"/>
</dbReference>
<keyword evidence="1" id="KW-0001">2Fe-2S</keyword>
<dbReference type="OrthoDB" id="9802613at2"/>
<dbReference type="RefSeq" id="WP_091580009.1">
    <property type="nucleotide sequence ID" value="NZ_FNDU01000001.1"/>
</dbReference>
<dbReference type="InterPro" id="IPR036922">
    <property type="entry name" value="Rieske_2Fe-2S_sf"/>
</dbReference>
<dbReference type="InterPro" id="IPR006311">
    <property type="entry name" value="TAT_signal"/>
</dbReference>
<organism evidence="7 8">
    <name type="scientific">Alteribacillus bidgolensis</name>
    <dbReference type="NCBI Taxonomy" id="930129"/>
    <lineage>
        <taxon>Bacteria</taxon>
        <taxon>Bacillati</taxon>
        <taxon>Bacillota</taxon>
        <taxon>Bacilli</taxon>
        <taxon>Bacillales</taxon>
        <taxon>Bacillaceae</taxon>
        <taxon>Alteribacillus</taxon>
    </lineage>
</organism>
<dbReference type="Proteomes" id="UP000199017">
    <property type="component" value="Unassembled WGS sequence"/>
</dbReference>
<keyword evidence="8" id="KW-1185">Reference proteome</keyword>